<gene>
    <name evidence="2" type="ORF">N7G274_009533</name>
</gene>
<name>A0ABR4A3A8_9LECA</name>
<reference evidence="2 3" key="1">
    <citation type="submission" date="2024-09" db="EMBL/GenBank/DDBJ databases">
        <title>Rethinking Asexuality: The Enigmatic Case of Functional Sexual Genes in Lepraria (Stereocaulaceae).</title>
        <authorList>
            <person name="Doellman M."/>
            <person name="Sun Y."/>
            <person name="Barcenas-Pena A."/>
            <person name="Lumbsch H.T."/>
            <person name="Grewe F."/>
        </authorList>
    </citation>
    <scope>NUCLEOTIDE SEQUENCE [LARGE SCALE GENOMIC DNA]</scope>
    <source>
        <strain evidence="2 3">Mercado 3170</strain>
    </source>
</reference>
<dbReference type="Proteomes" id="UP001590950">
    <property type="component" value="Unassembled WGS sequence"/>
</dbReference>
<comment type="caution">
    <text evidence="2">The sequence shown here is derived from an EMBL/GenBank/DDBJ whole genome shotgun (WGS) entry which is preliminary data.</text>
</comment>
<evidence type="ECO:0000313" key="2">
    <source>
        <dbReference type="EMBL" id="KAL2037808.1"/>
    </source>
</evidence>
<proteinExistence type="predicted"/>
<organism evidence="2 3">
    <name type="scientific">Stereocaulon virgatum</name>
    <dbReference type="NCBI Taxonomy" id="373712"/>
    <lineage>
        <taxon>Eukaryota</taxon>
        <taxon>Fungi</taxon>
        <taxon>Dikarya</taxon>
        <taxon>Ascomycota</taxon>
        <taxon>Pezizomycotina</taxon>
        <taxon>Lecanoromycetes</taxon>
        <taxon>OSLEUM clade</taxon>
        <taxon>Lecanoromycetidae</taxon>
        <taxon>Lecanorales</taxon>
        <taxon>Lecanorineae</taxon>
        <taxon>Stereocaulaceae</taxon>
        <taxon>Stereocaulon</taxon>
    </lineage>
</organism>
<keyword evidence="3" id="KW-1185">Reference proteome</keyword>
<accession>A0ABR4A3A8</accession>
<keyword evidence="1" id="KW-0732">Signal</keyword>
<feature type="signal peptide" evidence="1">
    <location>
        <begin position="1"/>
        <end position="19"/>
    </location>
</feature>
<sequence length="121" mass="13039">MYRTTLFAVLLALSTFSIAAPAAKPLAETANFEDPVRRTVDETGLVSTQIEKAGDAKRSADETYISIEKATKDKRTVDETEVISSSIEKAGNAKRGDVADSNKRTVDEEFIATPIEKAGAD</sequence>
<evidence type="ECO:0000313" key="3">
    <source>
        <dbReference type="Proteomes" id="UP001590950"/>
    </source>
</evidence>
<dbReference type="EMBL" id="JBEFKJ010000037">
    <property type="protein sequence ID" value="KAL2037808.1"/>
    <property type="molecule type" value="Genomic_DNA"/>
</dbReference>
<evidence type="ECO:0000256" key="1">
    <source>
        <dbReference type="SAM" id="SignalP"/>
    </source>
</evidence>
<feature type="chain" id="PRO_5045752743" evidence="1">
    <location>
        <begin position="20"/>
        <end position="121"/>
    </location>
</feature>
<protein>
    <submittedName>
        <fullName evidence="2">Uncharacterized protein</fullName>
    </submittedName>
</protein>